<accession>A0A151IS33</accession>
<name>A0A151IS33_9HYME</name>
<dbReference type="AlphaFoldDB" id="A0A151IS33"/>
<keyword evidence="4" id="KW-1185">Reference proteome</keyword>
<reference evidence="3 4" key="1">
    <citation type="submission" date="2015-09" db="EMBL/GenBank/DDBJ databases">
        <title>Trachymyrmex cornetzi WGS genome.</title>
        <authorList>
            <person name="Nygaard S."/>
            <person name="Hu H."/>
            <person name="Boomsma J."/>
            <person name="Zhang G."/>
        </authorList>
    </citation>
    <scope>NUCLEOTIDE SEQUENCE [LARGE SCALE GENOMIC DNA]</scope>
    <source>
        <strain evidence="3">Tcor2-1</strain>
        <tissue evidence="3">Whole body</tissue>
    </source>
</reference>
<proteinExistence type="predicted"/>
<protein>
    <submittedName>
        <fullName evidence="3">Uncharacterized protein</fullName>
    </submittedName>
</protein>
<dbReference type="EMBL" id="KQ981091">
    <property type="protein sequence ID" value="KYN09548.1"/>
    <property type="molecule type" value="Genomic_DNA"/>
</dbReference>
<sequence length="444" mass="49757">MDYEDDELDRVDFFKISKRAGHGLKKRKGLVGCQLDDRLSSRQKDAIEEVTALFPQMSPKSVMAETLRVLETAGEAERRTQTMKGDLRRQIKLGVNVAKIAVQRLVSEISKGTGPTNEVRANNLALEREVIKLRREVDTLRREREMMREQINALQYEAESLPPAYRPPIGGVRRRLEDRPPRPTRVNEMGDIVMGDTGRSTLYKRGDAYAERTRNGPMGNNDGAGLGDDRDLESSPPPMDYPASAVLIKCAENKDRPGGVTYAEVMKLARSKISLDDLSITNTRIRKAQAGGLLIEIPGGEETGAKAEALVDKLKGVIAENEYKEEVNVVRPMRRAEMRLVDIDQSVTAEEVAEAVARNGVSEELRLGIVAIAEPNSVPDNGRWVASGDNPPSAAITWQWSRERVPCSETIRRIPIIFERVRNLMLRHAVAYIDARDEYFEHFL</sequence>
<gene>
    <name evidence="3" type="ORF">ALC57_18335</name>
</gene>
<dbReference type="STRING" id="471704.A0A151IS33"/>
<evidence type="ECO:0000256" key="1">
    <source>
        <dbReference type="SAM" id="Coils"/>
    </source>
</evidence>
<feature type="region of interest" description="Disordered" evidence="2">
    <location>
        <begin position="210"/>
        <end position="236"/>
    </location>
</feature>
<evidence type="ECO:0000256" key="2">
    <source>
        <dbReference type="SAM" id="MobiDB-lite"/>
    </source>
</evidence>
<evidence type="ECO:0000313" key="3">
    <source>
        <dbReference type="EMBL" id="KYN09548.1"/>
    </source>
</evidence>
<keyword evidence="1" id="KW-0175">Coiled coil</keyword>
<dbReference type="Proteomes" id="UP000078492">
    <property type="component" value="Unassembled WGS sequence"/>
</dbReference>
<evidence type="ECO:0000313" key="4">
    <source>
        <dbReference type="Proteomes" id="UP000078492"/>
    </source>
</evidence>
<feature type="region of interest" description="Disordered" evidence="2">
    <location>
        <begin position="165"/>
        <end position="192"/>
    </location>
</feature>
<organism evidence="3 4">
    <name type="scientific">Trachymyrmex cornetzi</name>
    <dbReference type="NCBI Taxonomy" id="471704"/>
    <lineage>
        <taxon>Eukaryota</taxon>
        <taxon>Metazoa</taxon>
        <taxon>Ecdysozoa</taxon>
        <taxon>Arthropoda</taxon>
        <taxon>Hexapoda</taxon>
        <taxon>Insecta</taxon>
        <taxon>Pterygota</taxon>
        <taxon>Neoptera</taxon>
        <taxon>Endopterygota</taxon>
        <taxon>Hymenoptera</taxon>
        <taxon>Apocrita</taxon>
        <taxon>Aculeata</taxon>
        <taxon>Formicoidea</taxon>
        <taxon>Formicidae</taxon>
        <taxon>Myrmicinae</taxon>
        <taxon>Trachymyrmex</taxon>
    </lineage>
</organism>
<feature type="coiled-coil region" evidence="1">
    <location>
        <begin position="116"/>
        <end position="157"/>
    </location>
</feature>